<name>A0A327KZ51_9BRAD</name>
<proteinExistence type="predicted"/>
<dbReference type="InterPro" id="IPR052342">
    <property type="entry name" value="MCH/BMMD"/>
</dbReference>
<dbReference type="Gene3D" id="3.10.129.10">
    <property type="entry name" value="Hotdog Thioesterase"/>
    <property type="match status" value="1"/>
</dbReference>
<dbReference type="CDD" id="cd03454">
    <property type="entry name" value="YdeM"/>
    <property type="match status" value="1"/>
</dbReference>
<gene>
    <name evidence="2" type="ORF">CH341_14365</name>
</gene>
<dbReference type="InterPro" id="IPR029069">
    <property type="entry name" value="HotDog_dom_sf"/>
</dbReference>
<dbReference type="EMBL" id="NPEX01000089">
    <property type="protein sequence ID" value="RAI43426.1"/>
    <property type="molecule type" value="Genomic_DNA"/>
</dbReference>
<dbReference type="OrthoDB" id="9797938at2"/>
<dbReference type="PANTHER" id="PTHR43664">
    <property type="entry name" value="MONOAMINE OXIDASE-RELATED"/>
    <property type="match status" value="1"/>
</dbReference>
<dbReference type="PANTHER" id="PTHR43664:SF1">
    <property type="entry name" value="BETA-METHYLMALYL-COA DEHYDRATASE"/>
    <property type="match status" value="1"/>
</dbReference>
<reference evidence="2 3" key="1">
    <citation type="submission" date="2017-07" db="EMBL/GenBank/DDBJ databases">
        <title>Draft Genome Sequences of Select Purple Nonsulfur Bacteria.</title>
        <authorList>
            <person name="Lasarre B."/>
            <person name="Mckinlay J.B."/>
        </authorList>
    </citation>
    <scope>NUCLEOTIDE SEQUENCE [LARGE SCALE GENOMIC DNA]</scope>
    <source>
        <strain evidence="2 3">DSM 5909</strain>
    </source>
</reference>
<dbReference type="Proteomes" id="UP000249130">
    <property type="component" value="Unassembled WGS sequence"/>
</dbReference>
<dbReference type="SUPFAM" id="SSF54637">
    <property type="entry name" value="Thioesterase/thiol ester dehydrase-isomerase"/>
    <property type="match status" value="1"/>
</dbReference>
<evidence type="ECO:0000313" key="2">
    <source>
        <dbReference type="EMBL" id="RAI43426.1"/>
    </source>
</evidence>
<sequence>MNQPDFAVPIEDRYFEDYVPGVTYEYGTVAVTEAEVVEFARRYDPQAMHTDPQAAAAGVFGGLIASGWHTAALAMRLIATRWLTAVASLASPGIDELRWIKPVRPGDELRIRVTTVSAERSRSKPDRGLVRSFVEVLNQRDEVVMSMIGMVLVRCRTVAP</sequence>
<dbReference type="RefSeq" id="WP_111419714.1">
    <property type="nucleotide sequence ID" value="NZ_NPEX01000089.1"/>
</dbReference>
<feature type="domain" description="MaoC-like" evidence="1">
    <location>
        <begin position="26"/>
        <end position="122"/>
    </location>
</feature>
<dbReference type="AlphaFoldDB" id="A0A327KZ51"/>
<evidence type="ECO:0000313" key="3">
    <source>
        <dbReference type="Proteomes" id="UP000249130"/>
    </source>
</evidence>
<protein>
    <submittedName>
        <fullName evidence="2">Acyl dehydratase</fullName>
    </submittedName>
</protein>
<dbReference type="InterPro" id="IPR002539">
    <property type="entry name" value="MaoC-like_dom"/>
</dbReference>
<evidence type="ECO:0000259" key="1">
    <source>
        <dbReference type="Pfam" id="PF01575"/>
    </source>
</evidence>
<organism evidence="2 3">
    <name type="scientific">Rhodoplanes roseus</name>
    <dbReference type="NCBI Taxonomy" id="29409"/>
    <lineage>
        <taxon>Bacteria</taxon>
        <taxon>Pseudomonadati</taxon>
        <taxon>Pseudomonadota</taxon>
        <taxon>Alphaproteobacteria</taxon>
        <taxon>Hyphomicrobiales</taxon>
        <taxon>Nitrobacteraceae</taxon>
        <taxon>Rhodoplanes</taxon>
    </lineage>
</organism>
<accession>A0A327KZ51</accession>
<dbReference type="Pfam" id="PF01575">
    <property type="entry name" value="MaoC_dehydratas"/>
    <property type="match status" value="1"/>
</dbReference>
<comment type="caution">
    <text evidence="2">The sequence shown here is derived from an EMBL/GenBank/DDBJ whole genome shotgun (WGS) entry which is preliminary data.</text>
</comment>
<keyword evidence="3" id="KW-1185">Reference proteome</keyword>